<dbReference type="InterPro" id="IPR050344">
    <property type="entry name" value="Peptidase_M1_aminopeptidases"/>
</dbReference>
<keyword evidence="3" id="KW-0031">Aminopeptidase</keyword>
<name>A0A1C3EHF5_9PLAN</name>
<dbReference type="RefSeq" id="WP_068847155.1">
    <property type="nucleotide sequence ID" value="NZ_LYDR01000063.1"/>
</dbReference>
<evidence type="ECO:0000313" key="3">
    <source>
        <dbReference type="EMBL" id="ODA32643.1"/>
    </source>
</evidence>
<proteinExistence type="predicted"/>
<feature type="compositionally biased region" description="Basic and acidic residues" evidence="1">
    <location>
        <begin position="807"/>
        <end position="838"/>
    </location>
</feature>
<dbReference type="PANTHER" id="PTHR11533">
    <property type="entry name" value="PROTEASE M1 ZINC METALLOPROTEASE"/>
    <property type="match status" value="1"/>
</dbReference>
<accession>A0A1C3EHF5</accession>
<dbReference type="OrthoDB" id="9814383at2"/>
<gene>
    <name evidence="3" type="ORF">A6X21_20030</name>
</gene>
<dbReference type="GO" id="GO:0005615">
    <property type="term" value="C:extracellular space"/>
    <property type="evidence" value="ECO:0007669"/>
    <property type="project" value="TreeGrafter"/>
</dbReference>
<dbReference type="EMBL" id="LYDR01000063">
    <property type="protein sequence ID" value="ODA32643.1"/>
    <property type="molecule type" value="Genomic_DNA"/>
</dbReference>
<dbReference type="InterPro" id="IPR014782">
    <property type="entry name" value="Peptidase_M1_dom"/>
</dbReference>
<evidence type="ECO:0000313" key="4">
    <source>
        <dbReference type="Proteomes" id="UP000094828"/>
    </source>
</evidence>
<dbReference type="GO" id="GO:0008270">
    <property type="term" value="F:zinc ion binding"/>
    <property type="evidence" value="ECO:0007669"/>
    <property type="project" value="InterPro"/>
</dbReference>
<dbReference type="InterPro" id="IPR027268">
    <property type="entry name" value="Peptidase_M4/M1_CTD_sf"/>
</dbReference>
<dbReference type="GO" id="GO:0043171">
    <property type="term" value="P:peptide catabolic process"/>
    <property type="evidence" value="ECO:0007669"/>
    <property type="project" value="TreeGrafter"/>
</dbReference>
<organism evidence="3 4">
    <name type="scientific">Planctopirus hydrillae</name>
    <dbReference type="NCBI Taxonomy" id="1841610"/>
    <lineage>
        <taxon>Bacteria</taxon>
        <taxon>Pseudomonadati</taxon>
        <taxon>Planctomycetota</taxon>
        <taxon>Planctomycetia</taxon>
        <taxon>Planctomycetales</taxon>
        <taxon>Planctomycetaceae</taxon>
        <taxon>Planctopirus</taxon>
    </lineage>
</organism>
<comment type="caution">
    <text evidence="3">The sequence shown here is derived from an EMBL/GenBank/DDBJ whole genome shotgun (WGS) entry which is preliminary data.</text>
</comment>
<dbReference type="Gene3D" id="1.10.390.10">
    <property type="entry name" value="Neutral Protease Domain 2"/>
    <property type="match status" value="1"/>
</dbReference>
<dbReference type="PANTHER" id="PTHR11533:SF174">
    <property type="entry name" value="PUROMYCIN-SENSITIVE AMINOPEPTIDASE-RELATED"/>
    <property type="match status" value="1"/>
</dbReference>
<keyword evidence="3" id="KW-0645">Protease</keyword>
<dbReference type="CDD" id="cd09604">
    <property type="entry name" value="M1_APN_like"/>
    <property type="match status" value="1"/>
</dbReference>
<feature type="compositionally biased region" description="Low complexity" evidence="1">
    <location>
        <begin position="792"/>
        <end position="806"/>
    </location>
</feature>
<dbReference type="GO" id="GO:0042277">
    <property type="term" value="F:peptide binding"/>
    <property type="evidence" value="ECO:0007669"/>
    <property type="project" value="TreeGrafter"/>
</dbReference>
<dbReference type="SUPFAM" id="SSF55486">
    <property type="entry name" value="Metalloproteases ('zincins'), catalytic domain"/>
    <property type="match status" value="1"/>
</dbReference>
<feature type="domain" description="Peptidase M1 membrane alanine aminopeptidase" evidence="2">
    <location>
        <begin position="384"/>
        <end position="589"/>
    </location>
</feature>
<dbReference type="GO" id="GO:0070006">
    <property type="term" value="F:metalloaminopeptidase activity"/>
    <property type="evidence" value="ECO:0007669"/>
    <property type="project" value="TreeGrafter"/>
</dbReference>
<dbReference type="Proteomes" id="UP000094828">
    <property type="component" value="Unassembled WGS sequence"/>
</dbReference>
<sequence>MRPAETSMPSATFIFPTRQLLHLTCAILLAVLPAGISIAAEDAPAPSNTSPIGVDPFQQIDSLLPTPTESRLASGAPGPAYWQQKASYKVDVTLDEDKRRLKGFERVHYENNSPHSLSYLWLQLQPDTYTPDSPATLTRTWSDNGSVSIGDLQRALTPETFAGGMIISGVKDATGKPLKTMIHQGLLKIELPAPLAPRSSFDFELAWEYAINDIKLLPGRTGYEMLDDGNAIYGLAYWYPRMCAYTDYGGWRTKQFIGRGEFTVEFGDYDVTIHVPADHAVAATGELMNPEEALTPEQRERLKKSDTSDAPVFIVTKDEAEAKRKVKTFPQHKAWRFKAENVRDFAFATSRTFVVDAWGVPLNGRTVRCMSLYPKEGMPLWDKYATHSVAQAIEVYSEVTGIPYPWPHCTAVMGIVSGGMEYPMINFNSPKPEKDGTYTETVKNRLISVIIHETGHNWFPMIINNDERHWMWLDEGFNQFVQGFAERAWKRRLGKSGEPSKITEYLVNPAHQPIMTQPDNLKDVGRNAYAKTSTGLTMLRETILGREVFDAAFKEYCRRWAFKRPEPADFFRTMEDASGFDLDWFWRGWFFSTSSNDVEVLAVTRRLLQTGDPAKDKERDDRKEAKLPPSLTEERDANLAKRVDKYDMLKDFYDTYDPHAITEKKVDRYQKFMERLTPEEKATLANHQLLYEVRIRNNGELPMPLILQLEFDDGSKEIRRYPAEIWRLDGAEFSKLLITAKPLKSVMADPYNETADINYSNNRFPRTIAETDLTITKPTSGEPRTPRPGTPNTPASAAPSSDASNPMREHQEELRRKEQAAKKAEKKPDSAEAKPEQK</sequence>
<protein>
    <submittedName>
        <fullName evidence="3">Aminopeptidase</fullName>
    </submittedName>
</protein>
<dbReference type="GO" id="GO:0005737">
    <property type="term" value="C:cytoplasm"/>
    <property type="evidence" value="ECO:0007669"/>
    <property type="project" value="TreeGrafter"/>
</dbReference>
<feature type="compositionally biased region" description="Basic and acidic residues" evidence="1">
    <location>
        <begin position="613"/>
        <end position="631"/>
    </location>
</feature>
<dbReference type="Pfam" id="PF01433">
    <property type="entry name" value="Peptidase_M1"/>
    <property type="match status" value="1"/>
</dbReference>
<dbReference type="GO" id="GO:0016020">
    <property type="term" value="C:membrane"/>
    <property type="evidence" value="ECO:0007669"/>
    <property type="project" value="TreeGrafter"/>
</dbReference>
<keyword evidence="3" id="KW-0378">Hydrolase</keyword>
<feature type="region of interest" description="Disordered" evidence="1">
    <location>
        <begin position="612"/>
        <end position="631"/>
    </location>
</feature>
<reference evidence="3 4" key="1">
    <citation type="submission" date="2016-05" db="EMBL/GenBank/DDBJ databases">
        <title>Genomic and physiological characterization of Planctopirus sp. isolated from fresh water lake.</title>
        <authorList>
            <person name="Subhash Y."/>
            <person name="Ramana C."/>
        </authorList>
    </citation>
    <scope>NUCLEOTIDE SEQUENCE [LARGE SCALE GENOMIC DNA]</scope>
    <source>
        <strain evidence="3 4">JC280</strain>
    </source>
</reference>
<feature type="region of interest" description="Disordered" evidence="1">
    <location>
        <begin position="769"/>
        <end position="838"/>
    </location>
</feature>
<evidence type="ECO:0000256" key="1">
    <source>
        <dbReference type="SAM" id="MobiDB-lite"/>
    </source>
</evidence>
<evidence type="ECO:0000259" key="2">
    <source>
        <dbReference type="Pfam" id="PF01433"/>
    </source>
</evidence>
<dbReference type="STRING" id="1841610.A6X21_20030"/>
<dbReference type="AlphaFoldDB" id="A0A1C3EHF5"/>
<keyword evidence="4" id="KW-1185">Reference proteome</keyword>